<protein>
    <submittedName>
        <fullName evidence="1">Uncharacterized protein</fullName>
    </submittedName>
</protein>
<dbReference type="AlphaFoldDB" id="A0A9Q9STD9"/>
<reference evidence="1" key="2">
    <citation type="submission" date="2022-10" db="EMBL/GenBank/DDBJ databases">
        <authorList>
            <person name="Ngo T.-E."/>
        </authorList>
    </citation>
    <scope>NUCLEOTIDE SEQUENCE</scope>
    <source>
        <strain evidence="1">JHB</strain>
    </source>
</reference>
<name>A0A9Q9STD9_MOOP1</name>
<accession>A0A9Q9STD9</accession>
<evidence type="ECO:0000313" key="1">
    <source>
        <dbReference type="EMBL" id="WAN69310.1"/>
    </source>
</evidence>
<gene>
    <name evidence="1" type="ORF">BJP36_43935</name>
</gene>
<sequence length="57" mass="6743">MTESAEWVFGRHRVCDRIWPKGHAKSDWPTATLRERYIKLASTPTDRTLQLNLQNFL</sequence>
<organism evidence="1">
    <name type="scientific">Moorena producens (strain JHB)</name>
    <dbReference type="NCBI Taxonomy" id="1454205"/>
    <lineage>
        <taxon>Bacteria</taxon>
        <taxon>Bacillati</taxon>
        <taxon>Cyanobacteriota</taxon>
        <taxon>Cyanophyceae</taxon>
        <taxon>Coleofasciculales</taxon>
        <taxon>Coleofasciculaceae</taxon>
        <taxon>Moorena</taxon>
    </lineage>
</organism>
<proteinExistence type="predicted"/>
<dbReference type="EMBL" id="CP017708">
    <property type="protein sequence ID" value="WAN69310.1"/>
    <property type="molecule type" value="Genomic_DNA"/>
</dbReference>
<dbReference type="Proteomes" id="UP000176944">
    <property type="component" value="Chromosome"/>
</dbReference>
<reference evidence="1" key="1">
    <citation type="journal article" date="2017" name="Proc. Natl. Acad. Sci. U.S.A.">
        <title>Comparative genomics uncovers the prolific and distinctive metabolic potential of the cyanobacterial genus Moorea.</title>
        <authorList>
            <person name="Leao T."/>
            <person name="Castelao G."/>
            <person name="Korobeynikov A."/>
            <person name="Monroe E.A."/>
            <person name="Podell S."/>
            <person name="Glukhov E."/>
            <person name="Allen E.E."/>
            <person name="Gerwick W.H."/>
            <person name="Gerwick L."/>
        </authorList>
    </citation>
    <scope>NUCLEOTIDE SEQUENCE</scope>
    <source>
        <strain evidence="1">JHB</strain>
    </source>
</reference>